<name>A0A150FTF3_GONPE</name>
<proteinExistence type="predicted"/>
<dbReference type="Proteomes" id="UP000075714">
    <property type="component" value="Unassembled WGS sequence"/>
</dbReference>
<evidence type="ECO:0000313" key="3">
    <source>
        <dbReference type="EMBL" id="KXZ40901.1"/>
    </source>
</evidence>
<keyword evidence="2" id="KW-0472">Membrane</keyword>
<dbReference type="AlphaFoldDB" id="A0A150FTF3"/>
<sequence>MHASPDPQGTIGALKFTQIDKQGFEDRAYRLHYNESQSRADAFANAGAAVGLAAAALLLPRGSPPLSYGLAAAGGSAVGTALGVAAHVASRPPEHRTPNKALHELVRSD</sequence>
<gene>
    <name evidence="3" type="ORF">GPECTOR_1431g631</name>
</gene>
<dbReference type="OrthoDB" id="543100at2759"/>
<feature type="transmembrane region" description="Helical" evidence="2">
    <location>
        <begin position="42"/>
        <end position="60"/>
    </location>
</feature>
<feature type="region of interest" description="Disordered" evidence="1">
    <location>
        <begin position="89"/>
        <end position="109"/>
    </location>
</feature>
<feature type="transmembrane region" description="Helical" evidence="2">
    <location>
        <begin position="66"/>
        <end position="89"/>
    </location>
</feature>
<evidence type="ECO:0000256" key="1">
    <source>
        <dbReference type="SAM" id="MobiDB-lite"/>
    </source>
</evidence>
<evidence type="ECO:0000313" key="4">
    <source>
        <dbReference type="Proteomes" id="UP000075714"/>
    </source>
</evidence>
<keyword evidence="2" id="KW-1133">Transmembrane helix</keyword>
<evidence type="ECO:0000256" key="2">
    <source>
        <dbReference type="SAM" id="Phobius"/>
    </source>
</evidence>
<organism evidence="3 4">
    <name type="scientific">Gonium pectorale</name>
    <name type="common">Green alga</name>
    <dbReference type="NCBI Taxonomy" id="33097"/>
    <lineage>
        <taxon>Eukaryota</taxon>
        <taxon>Viridiplantae</taxon>
        <taxon>Chlorophyta</taxon>
        <taxon>core chlorophytes</taxon>
        <taxon>Chlorophyceae</taxon>
        <taxon>CS clade</taxon>
        <taxon>Chlamydomonadales</taxon>
        <taxon>Volvocaceae</taxon>
        <taxon>Gonium</taxon>
    </lineage>
</organism>
<feature type="compositionally biased region" description="Basic and acidic residues" evidence="1">
    <location>
        <begin position="92"/>
        <end position="109"/>
    </location>
</feature>
<evidence type="ECO:0008006" key="5">
    <source>
        <dbReference type="Google" id="ProtNLM"/>
    </source>
</evidence>
<keyword evidence="4" id="KW-1185">Reference proteome</keyword>
<comment type="caution">
    <text evidence="3">The sequence shown here is derived from an EMBL/GenBank/DDBJ whole genome shotgun (WGS) entry which is preliminary data.</text>
</comment>
<protein>
    <recommendedName>
        <fullName evidence="5">Glycine zipper domain-containing protein</fullName>
    </recommendedName>
</protein>
<keyword evidence="2" id="KW-0812">Transmembrane</keyword>
<dbReference type="EMBL" id="LSYV01001424">
    <property type="protein sequence ID" value="KXZ40901.1"/>
    <property type="molecule type" value="Genomic_DNA"/>
</dbReference>
<reference evidence="4" key="1">
    <citation type="journal article" date="2016" name="Nat. Commun.">
        <title>The Gonium pectorale genome demonstrates co-option of cell cycle regulation during the evolution of multicellularity.</title>
        <authorList>
            <person name="Hanschen E.R."/>
            <person name="Marriage T.N."/>
            <person name="Ferris P.J."/>
            <person name="Hamaji T."/>
            <person name="Toyoda A."/>
            <person name="Fujiyama A."/>
            <person name="Neme R."/>
            <person name="Noguchi H."/>
            <person name="Minakuchi Y."/>
            <person name="Suzuki M."/>
            <person name="Kawai-Toyooka H."/>
            <person name="Smith D.R."/>
            <person name="Sparks H."/>
            <person name="Anderson J."/>
            <person name="Bakaric R."/>
            <person name="Luria V."/>
            <person name="Karger A."/>
            <person name="Kirschner M.W."/>
            <person name="Durand P.M."/>
            <person name="Michod R.E."/>
            <person name="Nozaki H."/>
            <person name="Olson B.J."/>
        </authorList>
    </citation>
    <scope>NUCLEOTIDE SEQUENCE [LARGE SCALE GENOMIC DNA]</scope>
    <source>
        <strain evidence="4">NIES-2863</strain>
    </source>
</reference>
<accession>A0A150FTF3</accession>